<dbReference type="GeneID" id="9744487"/>
<dbReference type="PANTHER" id="PTHR30255:SF2">
    <property type="entry name" value="SINGLE-STRANDED-DNA-SPECIFIC EXONUCLEASE RECJ"/>
    <property type="match status" value="1"/>
</dbReference>
<evidence type="ECO:0000313" key="4">
    <source>
        <dbReference type="Proteomes" id="UP000006565"/>
    </source>
</evidence>
<dbReference type="eggNOG" id="arCOG00427">
    <property type="taxonomic scope" value="Archaea"/>
</dbReference>
<dbReference type="STRING" id="679926.Mpet_2007"/>
<dbReference type="GO" id="GO:0004527">
    <property type="term" value="F:exonuclease activity"/>
    <property type="evidence" value="ECO:0007669"/>
    <property type="project" value="UniProtKB-KW"/>
</dbReference>
<dbReference type="PANTHER" id="PTHR30255">
    <property type="entry name" value="SINGLE-STRANDED-DNA-SPECIFIC EXONUCLEASE RECJ"/>
    <property type="match status" value="1"/>
</dbReference>
<dbReference type="InterPro" id="IPR001667">
    <property type="entry name" value="DDH_dom"/>
</dbReference>
<dbReference type="Pfam" id="PF02272">
    <property type="entry name" value="DHHA1"/>
    <property type="match status" value="1"/>
</dbReference>
<dbReference type="OrthoDB" id="36101at2157"/>
<dbReference type="Proteomes" id="UP000006565">
    <property type="component" value="Chromosome"/>
</dbReference>
<proteinExistence type="predicted"/>
<reference evidence="3 4" key="1">
    <citation type="journal article" date="2010" name="Stand. Genomic Sci.">
        <title>Complete genome sequence of Methanoplanus petrolearius type strain (SEBR 4847).</title>
        <authorList>
            <person name="Brambilla E."/>
            <person name="Djao O.D."/>
            <person name="Daligault H."/>
            <person name="Lapidus A."/>
            <person name="Lucas S."/>
            <person name="Hammon N."/>
            <person name="Nolan M."/>
            <person name="Tice H."/>
            <person name="Cheng J.F."/>
            <person name="Han C."/>
            <person name="Tapia R."/>
            <person name="Goodwin L."/>
            <person name="Pitluck S."/>
            <person name="Liolios K."/>
            <person name="Ivanova N."/>
            <person name="Mavromatis K."/>
            <person name="Mikhailova N."/>
            <person name="Pati A."/>
            <person name="Chen A."/>
            <person name="Palaniappan K."/>
            <person name="Land M."/>
            <person name="Hauser L."/>
            <person name="Chang Y.J."/>
            <person name="Jeffries C.D."/>
            <person name="Rohde M."/>
            <person name="Spring S."/>
            <person name="Sikorski J."/>
            <person name="Goker M."/>
            <person name="Woyke T."/>
            <person name="Bristow J."/>
            <person name="Eisen J.A."/>
            <person name="Markowitz V."/>
            <person name="Hugenholtz P."/>
            <person name="Kyrpides N.C."/>
            <person name="Klenk H.P."/>
        </authorList>
    </citation>
    <scope>NUCLEOTIDE SEQUENCE [LARGE SCALE GENOMIC DNA]</scope>
    <source>
        <strain evidence="4">DSM 11571 / OCM 486 / SEBR 4847</strain>
    </source>
</reference>
<dbReference type="Pfam" id="PF01368">
    <property type="entry name" value="DHH"/>
    <property type="match status" value="1"/>
</dbReference>
<feature type="domain" description="DDH" evidence="1">
    <location>
        <begin position="20"/>
        <end position="138"/>
    </location>
</feature>
<dbReference type="EMBL" id="CP002117">
    <property type="protein sequence ID" value="ADN36757.1"/>
    <property type="molecule type" value="Genomic_DNA"/>
</dbReference>
<evidence type="ECO:0000259" key="1">
    <source>
        <dbReference type="Pfam" id="PF01368"/>
    </source>
</evidence>
<gene>
    <name evidence="3" type="ordered locus">Mpet_2007</name>
</gene>
<dbReference type="SUPFAM" id="SSF64182">
    <property type="entry name" value="DHH phosphoesterases"/>
    <property type="match status" value="1"/>
</dbReference>
<dbReference type="RefSeq" id="WP_013329934.1">
    <property type="nucleotide sequence ID" value="NC_014507.1"/>
</dbReference>
<feature type="domain" description="DHHA1" evidence="2">
    <location>
        <begin position="317"/>
        <end position="404"/>
    </location>
</feature>
<dbReference type="Gene3D" id="3.90.1640.30">
    <property type="match status" value="1"/>
</dbReference>
<evidence type="ECO:0000313" key="3">
    <source>
        <dbReference type="EMBL" id="ADN36757.1"/>
    </source>
</evidence>
<name>E1RJF1_METP4</name>
<organism evidence="3 4">
    <name type="scientific">Methanolacinia petrolearia (strain DSM 11571 / OCM 486 / SEBR 4847)</name>
    <name type="common">Methanoplanus petrolearius</name>
    <dbReference type="NCBI Taxonomy" id="679926"/>
    <lineage>
        <taxon>Archaea</taxon>
        <taxon>Methanobacteriati</taxon>
        <taxon>Methanobacteriota</taxon>
        <taxon>Stenosarchaea group</taxon>
        <taxon>Methanomicrobia</taxon>
        <taxon>Methanomicrobiales</taxon>
        <taxon>Methanomicrobiaceae</taxon>
        <taxon>Methanolacinia</taxon>
    </lineage>
</organism>
<evidence type="ECO:0000259" key="2">
    <source>
        <dbReference type="Pfam" id="PF02272"/>
    </source>
</evidence>
<accession>E1RJF1</accession>
<dbReference type="InterPro" id="IPR051673">
    <property type="entry name" value="SSDNA_exonuclease_RecJ"/>
</dbReference>
<dbReference type="HOGENOM" id="CLU_042622_0_0_2"/>
<dbReference type="InterPro" id="IPR038763">
    <property type="entry name" value="DHH_sf"/>
</dbReference>
<keyword evidence="4" id="KW-1185">Reference proteome</keyword>
<dbReference type="InterPro" id="IPR003156">
    <property type="entry name" value="DHHA1_dom"/>
</dbReference>
<protein>
    <submittedName>
        <fullName evidence="3">Phosphoesterase RecJ domain protein</fullName>
    </submittedName>
</protein>
<dbReference type="AlphaFoldDB" id="E1RJF1"/>
<dbReference type="KEGG" id="mpi:Mpet_2007"/>
<sequence>MSIETSAGLVAEKLEKSDYVRVFGHHDADGIAAASIICHALYRQGKKFHLSIKSGIKPEDIRSHEITVLCDLGSSMEDLPEDTVVIDHHIPCFNGEYHINPRLFGIDGELDLAASAVAYMVADHMGDNRDLCSLALLGMIGDHQEIAGKNAGIVNEGIANQFITPGRGIPLAGDDITEKIYTATDPYLPGISGNPEKAQKMVEKFFDDSENGYEQLLSAIVLETASANNERAMCSLWGDTWELQRAVIHDAHTLASVTESCGLSGRGGLAAMLCMRNDETVDEAKEIALKHRLETIEAIASAKRYNEAGPAIFKIENPSVSSSVADVLARDGLLDVPVLTIAKINGNYSVSARCPAKINIDLSTVMKEAAESAGGTGGGHRSRAGAKIGEDQLMPFIKNIEEALA</sequence>
<dbReference type="GO" id="GO:0003676">
    <property type="term" value="F:nucleic acid binding"/>
    <property type="evidence" value="ECO:0007669"/>
    <property type="project" value="InterPro"/>
</dbReference>